<keyword evidence="4" id="KW-0804">Transcription</keyword>
<keyword evidence="6" id="KW-0479">Metal-binding</keyword>
<evidence type="ECO:0000256" key="5">
    <source>
        <dbReference type="ARBA" id="ARBA00023242"/>
    </source>
</evidence>
<feature type="region of interest" description="Disordered" evidence="7">
    <location>
        <begin position="586"/>
        <end position="832"/>
    </location>
</feature>
<keyword evidence="3" id="KW-0238">DNA-binding</keyword>
<evidence type="ECO:0000313" key="9">
    <source>
        <dbReference type="EMBL" id="RYO78011.1"/>
    </source>
</evidence>
<dbReference type="InterPro" id="IPR007309">
    <property type="entry name" value="TFIIIC_Bblock-bd"/>
</dbReference>
<protein>
    <recommendedName>
        <fullName evidence="8">C2H2-type domain-containing protein</fullName>
    </recommendedName>
</protein>
<feature type="compositionally biased region" description="Basic residues" evidence="7">
    <location>
        <begin position="537"/>
        <end position="548"/>
    </location>
</feature>
<keyword evidence="2" id="KW-0597">Phosphoprotein</keyword>
<dbReference type="PROSITE" id="PS50157">
    <property type="entry name" value="ZINC_FINGER_C2H2_2"/>
    <property type="match status" value="1"/>
</dbReference>
<evidence type="ECO:0000256" key="3">
    <source>
        <dbReference type="ARBA" id="ARBA00023125"/>
    </source>
</evidence>
<evidence type="ECO:0000313" key="10">
    <source>
        <dbReference type="Proteomes" id="UP000294003"/>
    </source>
</evidence>
<evidence type="ECO:0000256" key="4">
    <source>
        <dbReference type="ARBA" id="ARBA00023163"/>
    </source>
</evidence>
<feature type="compositionally biased region" description="Polar residues" evidence="7">
    <location>
        <begin position="1"/>
        <end position="11"/>
    </location>
</feature>
<feature type="compositionally biased region" description="Polar residues" evidence="7">
    <location>
        <begin position="454"/>
        <end position="469"/>
    </location>
</feature>
<keyword evidence="6" id="KW-0863">Zinc-finger</keyword>
<dbReference type="EMBL" id="QJNS01000415">
    <property type="protein sequence ID" value="RYO78011.1"/>
    <property type="molecule type" value="Genomic_DNA"/>
</dbReference>
<evidence type="ECO:0000256" key="1">
    <source>
        <dbReference type="ARBA" id="ARBA00004123"/>
    </source>
</evidence>
<feature type="compositionally biased region" description="Polar residues" evidence="7">
    <location>
        <begin position="616"/>
        <end position="636"/>
    </location>
</feature>
<evidence type="ECO:0000256" key="7">
    <source>
        <dbReference type="SAM" id="MobiDB-lite"/>
    </source>
</evidence>
<feature type="region of interest" description="Disordered" evidence="7">
    <location>
        <begin position="420"/>
        <end position="479"/>
    </location>
</feature>
<feature type="domain" description="C2H2-type" evidence="8">
    <location>
        <begin position="547"/>
        <end position="575"/>
    </location>
</feature>
<keyword evidence="10" id="KW-1185">Reference proteome</keyword>
<comment type="caution">
    <text evidence="9">The sequence shown here is derived from an EMBL/GenBank/DDBJ whole genome shotgun (WGS) entry which is preliminary data.</text>
</comment>
<dbReference type="InterPro" id="IPR013087">
    <property type="entry name" value="Znf_C2H2_type"/>
</dbReference>
<feature type="compositionally biased region" description="Polar residues" evidence="7">
    <location>
        <begin position="435"/>
        <end position="446"/>
    </location>
</feature>
<dbReference type="PANTHER" id="PTHR15180">
    <property type="entry name" value="GENERAL TRANSCRIPTION FACTOR 3C POLYPEPTIDE 1"/>
    <property type="match status" value="1"/>
</dbReference>
<feature type="compositionally biased region" description="Polar residues" evidence="7">
    <location>
        <begin position="29"/>
        <end position="45"/>
    </location>
</feature>
<gene>
    <name evidence="9" type="ORF">DL762_008923</name>
</gene>
<keyword evidence="6" id="KW-0862">Zinc</keyword>
<dbReference type="Pfam" id="PF04182">
    <property type="entry name" value="B-block_TFIIIC"/>
    <property type="match status" value="1"/>
</dbReference>
<name>A0ABY0GYY8_9PEZI</name>
<feature type="region of interest" description="Disordered" evidence="7">
    <location>
        <begin position="1091"/>
        <end position="1135"/>
    </location>
</feature>
<dbReference type="InterPro" id="IPR044210">
    <property type="entry name" value="Tfc3-like"/>
</dbReference>
<feature type="compositionally biased region" description="Basic and acidic residues" evidence="7">
    <location>
        <begin position="738"/>
        <end position="749"/>
    </location>
</feature>
<accession>A0ABY0GYY8</accession>
<dbReference type="InterPro" id="IPR046488">
    <property type="entry name" value="Sfc3/Tfc3_C"/>
</dbReference>
<dbReference type="PANTHER" id="PTHR15180:SF1">
    <property type="entry name" value="GENERAL TRANSCRIPTION FACTOR 3C POLYPEPTIDE 1"/>
    <property type="match status" value="1"/>
</dbReference>
<feature type="region of interest" description="Disordered" evidence="7">
    <location>
        <begin position="495"/>
        <end position="560"/>
    </location>
</feature>
<feature type="region of interest" description="Disordered" evidence="7">
    <location>
        <begin position="1"/>
        <end position="50"/>
    </location>
</feature>
<dbReference type="Pfam" id="PF20222">
    <property type="entry name" value="DUF6581"/>
    <property type="match status" value="1"/>
</dbReference>
<evidence type="ECO:0000256" key="6">
    <source>
        <dbReference type="PROSITE-ProRule" id="PRU00042"/>
    </source>
</evidence>
<proteinExistence type="predicted"/>
<evidence type="ECO:0000259" key="8">
    <source>
        <dbReference type="PROSITE" id="PS50157"/>
    </source>
</evidence>
<organism evidence="9 10">
    <name type="scientific">Monosporascus cannonballus</name>
    <dbReference type="NCBI Taxonomy" id="155416"/>
    <lineage>
        <taxon>Eukaryota</taxon>
        <taxon>Fungi</taxon>
        <taxon>Dikarya</taxon>
        <taxon>Ascomycota</taxon>
        <taxon>Pezizomycotina</taxon>
        <taxon>Sordariomycetes</taxon>
        <taxon>Xylariomycetidae</taxon>
        <taxon>Xylariales</taxon>
        <taxon>Xylariales incertae sedis</taxon>
        <taxon>Monosporascus</taxon>
    </lineage>
</organism>
<comment type="subcellular location">
    <subcellularLocation>
        <location evidence="1">Nucleus</location>
    </subcellularLocation>
</comment>
<sequence>MRTTRAVSKPQTWGLPRRHGDDSLAAGSQEATSSKNPKNPESASESVGPRLYVSEERQWKTLTGHGPDFKRIPLFEWKALVDIASVKQQGILQGDLVRLTGQDKRSLPTRTDALAKKGYIIKQPILLRGFRSSKIWLKQFAENAQAEAKREGLPLEELDLSREALMRDLDPVPFNNYWNGERLDYLAIAQGFLAITKAWGIIRYCDLRTKMGVDERVPQMRALAKSSRWFTKLGAVTFVAARFANSSRLFKDCVKFLRDPTPSEWKKFRRIPTNHIKAPSSRIGKRGQASRDHAKLKAEKAEINQDGQLAKPLPAAKAHNELLDQIEVTSSSWMPQKPFVNTVFDIIRRAGPEGSSNNDIRHQTLGHSYRKFIASLNASLSSPLVQVEQPEFQVISQLTRVGKTTAYQFFAPGYIDSATNSVETSQRQDEEVRTEQPTIESPSQGFSEPDPSKFATNGSISLTQLCNPPSSSSKSRYSQKRKGFIKERCVVEPPQQGVSGTAVPASALPPPVAGDESIASPEPDQVPAARSSSIPRKGPHSSSRKGHKCEKCGRSWKNPNGLEYHLNKSQTPCNPLFVPHFHAPTPARKKALPAPCSTSIPRPLRVVDRKGKSAQAARSPTPQRLSTGVPGNTTAVGTPHPERAPPEESSTAAVPDTPPRLGEGGRSIVLQDVEVYNATSRFRGHRRSASQHSEAPPPQPPQKRQKIAEDSSTAPDKIGKDMQPPQPQEISQGGPVPGDRDAEPKEPQKRLNVLKDNVESSREAKSSELPQKRQLVSEVHAGPAGGETELGSPRKRRKLSQHIIIQPGEIGRQEQPTEQAIPADQDELPSGPPKLLARMDKPSASGTMRQNFILRPNLAEPDDVVNISKGNFSSITSEAPNRELLIHPTNGSDNHPGLQQPNQEHVADQFFASTEPKPLFHSSIPNQKALSEGGLRRERTIEIILYLLDNSDGVFPVQSAVNRMEKQGKLKQLHFFFVDKKGNSQGICVLVKVSSGDNRAEELSSDPRVVDVKEKVRDTYPDTYIPPTFPLSQQESELYGALLSKYREPSKRGGYVDSATKSLSAHEVEVLHYPRPVMSGVLASEESLVPKPMTDEDYNANPAEKSRGGTSAYTAPGHVSLKDIPKPQGVRKPRKRAALREYWDTGKMATYIWSQKHGSTWDQRHTYLQDPATGAWSSVPQILVSSQASIDKILSLVKVGKAAKAKGPGRRRKDPGIAIPPRKKTRTYNILKRKAYEDGMRDVYETSRRAPTTEVTATIRRIAEDPFMEPSTVASFNHSSFVHDGDDFLDGEDDTVISSSQGTSILDEDSDVETGVRFGQIREIKPTGEGYWPCLRDDFFRSKKTSFSLSGSMPTARWFHQENLPHSVDDVLKIARGQIRKSFWADKQYAEFVRRVNAVRNWEVSNDGSHLLLMATIVPGSIFLDFGIDELKADMRPVVIQWPDDIQYTIDNLPEEIRYGRHDDEDAGLSDAEKIQVRPAKPRGPHQKKSQELRDQYAVKPQSGAVQASYKTRTLVDLPPSQQGRVSKRQLPEDTLSLSGDTALITTFVVIKSLIGGVEGTIDYGLILKLFPERSFTSLKNFWPKACKQRKRFVNALTEKFQSSFLEAYEKGDLPPLDFDNPEDYDWASLVRWAMKLDIHEDVYLPESRNELDQMYSLEDPDDEVVDWREIWFANVAVHTRIEANISKPSTIPIRQSQSDDVLMMRARSWIRSLCSTSLAEYGAPNKVIGKILELGNGSEEQTSEIFGKVITRLIKEKIATKGKSKKFGFRLNYNVDKIVEKSANVEKYIQAVTFKTRLDEAFRNHGEMFLSYASNDGSIMATLNLQSYGRIRMEPVDVPHIPFGFEPGNYEGRSYPKSYYHWKVKLVPTEKYLYDHDMPLLDQVQSADIPTKGPHSAIPIWVDLLDKVDKKRWVEYVCMLAFALATKGPLTPSSASVILKPVLEPFEAELIMDFLDRLGLLHRLFPGSPGGTVGEWWWLAVGKLIDVKGKGAATGALALEWR</sequence>
<feature type="region of interest" description="Disordered" evidence="7">
    <location>
        <begin position="1474"/>
        <end position="1505"/>
    </location>
</feature>
<evidence type="ECO:0000256" key="2">
    <source>
        <dbReference type="ARBA" id="ARBA00022553"/>
    </source>
</evidence>
<feature type="compositionally biased region" description="Basic and acidic residues" evidence="7">
    <location>
        <begin position="756"/>
        <end position="766"/>
    </location>
</feature>
<reference evidence="9 10" key="1">
    <citation type="submission" date="2018-06" db="EMBL/GenBank/DDBJ databases">
        <title>Complete Genomes of Monosporascus.</title>
        <authorList>
            <person name="Robinson A.J."/>
            <person name="Natvig D.O."/>
        </authorList>
    </citation>
    <scope>NUCLEOTIDE SEQUENCE [LARGE SCALE GENOMIC DNA]</scope>
    <source>
        <strain evidence="9 10">CBS 609.92</strain>
    </source>
</reference>
<keyword evidence="5" id="KW-0539">Nucleus</keyword>
<dbReference type="Proteomes" id="UP000294003">
    <property type="component" value="Unassembled WGS sequence"/>
</dbReference>